<dbReference type="Gene3D" id="2.40.30.20">
    <property type="match status" value="1"/>
</dbReference>
<reference evidence="1" key="1">
    <citation type="submission" date="2024-05" db="EMBL/GenBank/DDBJ databases">
        <title>Planctomycetes of the genus Singulisphaera possess chitinolytic capabilities.</title>
        <authorList>
            <person name="Ivanova A."/>
        </authorList>
    </citation>
    <scope>NUCLEOTIDE SEQUENCE</scope>
    <source>
        <strain evidence="1">Ch08T</strain>
    </source>
</reference>
<dbReference type="AlphaFoldDB" id="A0AAU7CMC3"/>
<dbReference type="EMBL" id="CP155447">
    <property type="protein sequence ID" value="XBH06381.1"/>
    <property type="molecule type" value="Genomic_DNA"/>
</dbReference>
<organism evidence="1">
    <name type="scientific">Singulisphaera sp. Ch08</name>
    <dbReference type="NCBI Taxonomy" id="3120278"/>
    <lineage>
        <taxon>Bacteria</taxon>
        <taxon>Pseudomonadati</taxon>
        <taxon>Planctomycetota</taxon>
        <taxon>Planctomycetia</taxon>
        <taxon>Isosphaerales</taxon>
        <taxon>Isosphaeraceae</taxon>
        <taxon>Singulisphaera</taxon>
    </lineage>
</organism>
<dbReference type="RefSeq" id="WP_406699232.1">
    <property type="nucleotide sequence ID" value="NZ_CP155447.1"/>
</dbReference>
<sequence length="209" mass="21629">MPTVTRTQTQRSLRTPASLAVLASKSVSAVTRSGTTATATATSHGFSIGDWVLIQGSNLPNYNGPFQVVTVADANTFTYTMEADPGASSAGTVTAQKGLAASIWGNGTTVDGNLTVGALATTDEAEAVVRIATTTAPTTACRVTLFTSDSGLPGTWRERRSIDGTLVANDQSTHGLRVPFGKFALLLFWRVAGTAVIVDAIGNEITYGS</sequence>
<protein>
    <submittedName>
        <fullName evidence="1">Uncharacterized protein</fullName>
    </submittedName>
</protein>
<accession>A0AAU7CMC3</accession>
<dbReference type="InterPro" id="IPR023366">
    <property type="entry name" value="ATP_synth_asu-like_sf"/>
</dbReference>
<proteinExistence type="predicted"/>
<name>A0AAU7CMC3_9BACT</name>
<evidence type="ECO:0000313" key="1">
    <source>
        <dbReference type="EMBL" id="XBH06381.1"/>
    </source>
</evidence>
<gene>
    <name evidence="1" type="ORF">V5E97_10180</name>
</gene>